<keyword evidence="1" id="KW-0378">Hydrolase</keyword>
<dbReference type="InterPro" id="IPR010285">
    <property type="entry name" value="DNA_helicase_pif1-like_DEAD"/>
</dbReference>
<dbReference type="InterPro" id="IPR027417">
    <property type="entry name" value="P-loop_NTPase"/>
</dbReference>
<name>A0A815GB28_9BILA</name>
<evidence type="ECO:0000256" key="1">
    <source>
        <dbReference type="RuleBase" id="RU363044"/>
    </source>
</evidence>
<dbReference type="OrthoDB" id="416437at2759"/>
<comment type="cofactor">
    <cofactor evidence="1">
        <name>Mg(2+)</name>
        <dbReference type="ChEBI" id="CHEBI:18420"/>
    </cofactor>
</comment>
<dbReference type="GO" id="GO:0005524">
    <property type="term" value="F:ATP binding"/>
    <property type="evidence" value="ECO:0007669"/>
    <property type="project" value="UniProtKB-KW"/>
</dbReference>
<keyword evidence="1" id="KW-0067">ATP-binding</keyword>
<dbReference type="GO" id="GO:0043139">
    <property type="term" value="F:5'-3' DNA helicase activity"/>
    <property type="evidence" value="ECO:0007669"/>
    <property type="project" value="UniProtKB-EC"/>
</dbReference>
<dbReference type="Pfam" id="PF05970">
    <property type="entry name" value="PIF1"/>
    <property type="match status" value="1"/>
</dbReference>
<dbReference type="EMBL" id="CAJNON010000623">
    <property type="protein sequence ID" value="CAF1337208.1"/>
    <property type="molecule type" value="Genomic_DNA"/>
</dbReference>
<gene>
    <name evidence="3" type="ORF">VCS650_LOCUS33017</name>
</gene>
<feature type="domain" description="DNA helicase Pif1-like DEAD-box helicase" evidence="2">
    <location>
        <begin position="3"/>
        <end position="137"/>
    </location>
</feature>
<keyword evidence="1" id="KW-0233">DNA recombination</keyword>
<dbReference type="InterPro" id="IPR051055">
    <property type="entry name" value="PIF1_helicase"/>
</dbReference>
<keyword evidence="1" id="KW-0347">Helicase</keyword>
<keyword evidence="1" id="KW-0547">Nucleotide-binding</keyword>
<dbReference type="PANTHER" id="PTHR47642:SF5">
    <property type="entry name" value="ATP-DEPENDENT DNA HELICASE"/>
    <property type="match status" value="1"/>
</dbReference>
<evidence type="ECO:0000313" key="3">
    <source>
        <dbReference type="EMBL" id="CAF1337208.1"/>
    </source>
</evidence>
<comment type="catalytic activity">
    <reaction evidence="1">
        <text>ATP + H2O = ADP + phosphate + H(+)</text>
        <dbReference type="Rhea" id="RHEA:13065"/>
        <dbReference type="ChEBI" id="CHEBI:15377"/>
        <dbReference type="ChEBI" id="CHEBI:15378"/>
        <dbReference type="ChEBI" id="CHEBI:30616"/>
        <dbReference type="ChEBI" id="CHEBI:43474"/>
        <dbReference type="ChEBI" id="CHEBI:456216"/>
        <dbReference type="EC" id="5.6.2.3"/>
    </reaction>
</comment>
<dbReference type="GO" id="GO:0000723">
    <property type="term" value="P:telomere maintenance"/>
    <property type="evidence" value="ECO:0007669"/>
    <property type="project" value="InterPro"/>
</dbReference>
<dbReference type="SUPFAM" id="SSF52540">
    <property type="entry name" value="P-loop containing nucleoside triphosphate hydrolases"/>
    <property type="match status" value="1"/>
</dbReference>
<comment type="similarity">
    <text evidence="1">Belongs to the helicase family.</text>
</comment>
<dbReference type="GO" id="GO:0016787">
    <property type="term" value="F:hydrolase activity"/>
    <property type="evidence" value="ECO:0007669"/>
    <property type="project" value="UniProtKB-KW"/>
</dbReference>
<dbReference type="Gene3D" id="3.40.50.300">
    <property type="entry name" value="P-loop containing nucleotide triphosphate hydrolases"/>
    <property type="match status" value="1"/>
</dbReference>
<sequence>MCVPGCGGTGKSQLIRAITAYFTQTNRVHKLRKLAPTLVAAAEIESMTIHSFLGEGRNRKKKSKTIDRPGQTKLENAWRFVEYIILDEMSMVGLSLLARLNKLVATAKHCDPMTTMGGINLILFRDYIQYSPVFDKPLYYNFSTTMDNNTTNNRKLSTENEIQQESAPALILQINCVVILEQQMRTKDLAYRALLDRVRNGEGIHEDWLLLRTRVVGIGLHISLNDPPWNQAPILVYRDELRTELNNRAVVNKAYEMGRSPTVVIATDTIKAKRHIDLPDLARRLLALSDNKTEHLPGYLPLVLGMPVLLQENIACELGLSNGTQGIFRELIYDHLSELTTGSDEERFTADTVFVRNAQYALVEIPKSKLKKNTTIAHPETGLFLSYVGLYTPSETIVHNSAIFPMTAATCHFLPLSAAQNIAACNITTKRQKRLITDFISLGMGAINLGISAANSMQISNLQKQVAVVEKALTEYSHNLQIQGAQLAKIHANQIELADELRVTQQVLNTMIPILSSHSESINTLKSGIEQLHIQLQRSFLYLAITQILRNDLTLGFLLPDDLYKVIYHVIQQGNLTFNSRHGSIPVVQIITKLLVRQQIDFIPSSQYKAQNPQEIGRLVITSFFAVPQQKHTSFLTYKLLAVPFFYKNQTLQLTQIPRYWAINPTNNMTMEWHDPHESGCDLQLMTSCRDTPPIQTMPEETCLETWSPLPTPSTALHCNSMPTQTKSNLFKQQQWQEHESSYQQHLKPLMLLECGPSFHRNYRTMPYPIPLMSLHPPCYQSPSAGSINTQTNLCNKWTSDRLHNNSKRHRQINRHKYFKSHSKSKFNPKPINNINTNSRIAGTIQNEMKEPEEYETPSVIDESSLDINDIIHTEMIELS</sequence>
<dbReference type="PANTHER" id="PTHR47642">
    <property type="entry name" value="ATP-DEPENDENT DNA HELICASE"/>
    <property type="match status" value="1"/>
</dbReference>
<dbReference type="GO" id="GO:0006281">
    <property type="term" value="P:DNA repair"/>
    <property type="evidence" value="ECO:0007669"/>
    <property type="project" value="UniProtKB-KW"/>
</dbReference>
<accession>A0A815GB28</accession>
<dbReference type="EC" id="5.6.2.3" evidence="1"/>
<dbReference type="Proteomes" id="UP000663891">
    <property type="component" value="Unassembled WGS sequence"/>
</dbReference>
<dbReference type="AlphaFoldDB" id="A0A815GB28"/>
<keyword evidence="1" id="KW-0234">DNA repair</keyword>
<dbReference type="GO" id="GO:0006310">
    <property type="term" value="P:DNA recombination"/>
    <property type="evidence" value="ECO:0007669"/>
    <property type="project" value="UniProtKB-KW"/>
</dbReference>
<proteinExistence type="inferred from homology"/>
<evidence type="ECO:0000259" key="2">
    <source>
        <dbReference type="Pfam" id="PF05970"/>
    </source>
</evidence>
<reference evidence="3" key="1">
    <citation type="submission" date="2021-02" db="EMBL/GenBank/DDBJ databases">
        <authorList>
            <person name="Nowell W R."/>
        </authorList>
    </citation>
    <scope>NUCLEOTIDE SEQUENCE</scope>
</reference>
<protein>
    <recommendedName>
        <fullName evidence="1">ATP-dependent DNA helicase</fullName>
        <ecNumber evidence="1">5.6.2.3</ecNumber>
    </recommendedName>
</protein>
<comment type="caution">
    <text evidence="3">The sequence shown here is derived from an EMBL/GenBank/DDBJ whole genome shotgun (WGS) entry which is preliminary data.</text>
</comment>
<keyword evidence="1" id="KW-0227">DNA damage</keyword>
<organism evidence="3 4">
    <name type="scientific">Adineta steineri</name>
    <dbReference type="NCBI Taxonomy" id="433720"/>
    <lineage>
        <taxon>Eukaryota</taxon>
        <taxon>Metazoa</taxon>
        <taxon>Spiralia</taxon>
        <taxon>Gnathifera</taxon>
        <taxon>Rotifera</taxon>
        <taxon>Eurotatoria</taxon>
        <taxon>Bdelloidea</taxon>
        <taxon>Adinetida</taxon>
        <taxon>Adinetidae</taxon>
        <taxon>Adineta</taxon>
    </lineage>
</organism>
<evidence type="ECO:0000313" key="4">
    <source>
        <dbReference type="Proteomes" id="UP000663891"/>
    </source>
</evidence>